<accession>A0A9N9E1M9</accession>
<evidence type="ECO:0000313" key="2">
    <source>
        <dbReference type="Proteomes" id="UP000789396"/>
    </source>
</evidence>
<reference evidence="1" key="1">
    <citation type="submission" date="2021-06" db="EMBL/GenBank/DDBJ databases">
        <authorList>
            <person name="Kallberg Y."/>
            <person name="Tangrot J."/>
            <person name="Rosling A."/>
        </authorList>
    </citation>
    <scope>NUCLEOTIDE SEQUENCE</scope>
    <source>
        <strain evidence="1">IN212</strain>
    </source>
</reference>
<protein>
    <submittedName>
        <fullName evidence="1">5445_t:CDS:1</fullName>
    </submittedName>
</protein>
<dbReference type="EMBL" id="CAJVPZ010014875">
    <property type="protein sequence ID" value="CAG8661377.1"/>
    <property type="molecule type" value="Genomic_DNA"/>
</dbReference>
<comment type="caution">
    <text evidence="1">The sequence shown here is derived from an EMBL/GenBank/DDBJ whole genome shotgun (WGS) entry which is preliminary data.</text>
</comment>
<keyword evidence="2" id="KW-1185">Reference proteome</keyword>
<dbReference type="AlphaFoldDB" id="A0A9N9E1M9"/>
<proteinExistence type="predicted"/>
<gene>
    <name evidence="1" type="ORF">RFULGI_LOCUS8860</name>
</gene>
<sequence>AILAQKDESCKEYLWLLNNPQPTDRFAQWIMIAAEYLYTICYRKGLIYANVDVLSKIPH</sequence>
<dbReference type="Proteomes" id="UP000789396">
    <property type="component" value="Unassembled WGS sequence"/>
</dbReference>
<evidence type="ECO:0000313" key="1">
    <source>
        <dbReference type="EMBL" id="CAG8661377.1"/>
    </source>
</evidence>
<feature type="non-terminal residue" evidence="1">
    <location>
        <position position="59"/>
    </location>
</feature>
<organism evidence="1 2">
    <name type="scientific">Racocetra fulgida</name>
    <dbReference type="NCBI Taxonomy" id="60492"/>
    <lineage>
        <taxon>Eukaryota</taxon>
        <taxon>Fungi</taxon>
        <taxon>Fungi incertae sedis</taxon>
        <taxon>Mucoromycota</taxon>
        <taxon>Glomeromycotina</taxon>
        <taxon>Glomeromycetes</taxon>
        <taxon>Diversisporales</taxon>
        <taxon>Gigasporaceae</taxon>
        <taxon>Racocetra</taxon>
    </lineage>
</organism>
<name>A0A9N9E1M9_9GLOM</name>